<gene>
    <name evidence="3" type="ORF">V6N11_080104</name>
</gene>
<comment type="caution">
    <text evidence="3">The sequence shown here is derived from an EMBL/GenBank/DDBJ whole genome shotgun (WGS) entry which is preliminary data.</text>
</comment>
<dbReference type="InterPro" id="IPR025558">
    <property type="entry name" value="DUF4283"/>
</dbReference>
<reference evidence="3 4" key="1">
    <citation type="journal article" date="2024" name="G3 (Bethesda)">
        <title>Genome assembly of Hibiscus sabdariffa L. provides insights into metabolisms of medicinal natural products.</title>
        <authorList>
            <person name="Kim T."/>
        </authorList>
    </citation>
    <scope>NUCLEOTIDE SEQUENCE [LARGE SCALE GENOMIC DNA]</scope>
    <source>
        <strain evidence="3">TK-2024</strain>
        <tissue evidence="3">Old leaves</tissue>
    </source>
</reference>
<evidence type="ECO:0000313" key="3">
    <source>
        <dbReference type="EMBL" id="KAK9017628.1"/>
    </source>
</evidence>
<dbReference type="EMBL" id="JBBPBN010000020">
    <property type="protein sequence ID" value="KAK9017628.1"/>
    <property type="molecule type" value="Genomic_DNA"/>
</dbReference>
<dbReference type="Pfam" id="PF14111">
    <property type="entry name" value="DUF4283"/>
    <property type="match status" value="1"/>
</dbReference>
<protein>
    <recommendedName>
        <fullName evidence="2">DUF4283 domain-containing protein</fullName>
    </recommendedName>
</protein>
<dbReference type="Proteomes" id="UP001396334">
    <property type="component" value="Unassembled WGS sequence"/>
</dbReference>
<sequence length="297" mass="33273">MDCEEMMLNAPEDLCLPEKQHQRDENLSDDPSNPVNIRSDSKACDVPVVPTLLEAPMDKHVSYKDMVISESDGVLFTDYSERFQNLALKSMEFTLIVKVLGRRVGYNVLHDRICSIWKSSHPLKLIDLGHGSFLIEFASRKDYIHVLSDGPWTIFEHYLIVEPWLADFKSSQAPPSPIMAWIYLPQRAFLSAFVVCTAVPFVNLMCLGVNLAMNLVFPAVFSAFFHREPFGSPHAAAPTSASFSHHRRVESTVGCALCGCILIVEPTWPLLALHRCYFLVTVVPSRTAKATTVDVGF</sequence>
<proteinExistence type="predicted"/>
<evidence type="ECO:0000259" key="2">
    <source>
        <dbReference type="Pfam" id="PF14111"/>
    </source>
</evidence>
<feature type="transmembrane region" description="Helical" evidence="1">
    <location>
        <begin position="188"/>
        <end position="213"/>
    </location>
</feature>
<organism evidence="3 4">
    <name type="scientific">Hibiscus sabdariffa</name>
    <name type="common">roselle</name>
    <dbReference type="NCBI Taxonomy" id="183260"/>
    <lineage>
        <taxon>Eukaryota</taxon>
        <taxon>Viridiplantae</taxon>
        <taxon>Streptophyta</taxon>
        <taxon>Embryophyta</taxon>
        <taxon>Tracheophyta</taxon>
        <taxon>Spermatophyta</taxon>
        <taxon>Magnoliopsida</taxon>
        <taxon>eudicotyledons</taxon>
        <taxon>Gunneridae</taxon>
        <taxon>Pentapetalae</taxon>
        <taxon>rosids</taxon>
        <taxon>malvids</taxon>
        <taxon>Malvales</taxon>
        <taxon>Malvaceae</taxon>
        <taxon>Malvoideae</taxon>
        <taxon>Hibiscus</taxon>
    </lineage>
</organism>
<keyword evidence="1" id="KW-1133">Transmembrane helix</keyword>
<dbReference type="PANTHER" id="PTHR31286:SF173">
    <property type="entry name" value="DUF4283 DOMAIN-CONTAINING PROTEIN"/>
    <property type="match status" value="1"/>
</dbReference>
<evidence type="ECO:0000313" key="4">
    <source>
        <dbReference type="Proteomes" id="UP001396334"/>
    </source>
</evidence>
<keyword evidence="1" id="KW-0812">Transmembrane</keyword>
<evidence type="ECO:0000256" key="1">
    <source>
        <dbReference type="SAM" id="Phobius"/>
    </source>
</evidence>
<dbReference type="PANTHER" id="PTHR31286">
    <property type="entry name" value="GLYCINE-RICH CELL WALL STRUCTURAL PROTEIN 1.8-LIKE"/>
    <property type="match status" value="1"/>
</dbReference>
<keyword evidence="4" id="KW-1185">Reference proteome</keyword>
<name>A0ABR2RXA8_9ROSI</name>
<keyword evidence="1" id="KW-0472">Membrane</keyword>
<feature type="domain" description="DUF4283" evidence="2">
    <location>
        <begin position="91"/>
        <end position="171"/>
    </location>
</feature>
<dbReference type="InterPro" id="IPR040256">
    <property type="entry name" value="At4g02000-like"/>
</dbReference>
<accession>A0ABR2RXA8</accession>